<evidence type="ECO:0000313" key="9">
    <source>
        <dbReference type="Proteomes" id="UP000238042"/>
    </source>
</evidence>
<comment type="function">
    <text evidence="5">NDH-1 shuttles electrons from NADH, via FMN and iron-sulfur (Fe-S) centers, to quinones in the respiratory chain. The immediate electron acceptor for the enzyme in this species is believed to be a menaquinone. Couples the redox reaction to proton translocation (for every two electrons transferred, four hydrogen ions are translocated across the cytoplasmic membrane), and thus conserves the redox energy in a proton gradient.</text>
</comment>
<feature type="transmembrane region" description="Helical" evidence="5">
    <location>
        <begin position="393"/>
        <end position="412"/>
    </location>
</feature>
<feature type="transmembrane region" description="Helical" evidence="5">
    <location>
        <begin position="310"/>
        <end position="334"/>
    </location>
</feature>
<feature type="transmembrane region" description="Helical" evidence="5">
    <location>
        <begin position="258"/>
        <end position="279"/>
    </location>
</feature>
<dbReference type="GO" id="GO:0005886">
    <property type="term" value="C:plasma membrane"/>
    <property type="evidence" value="ECO:0007669"/>
    <property type="project" value="UniProtKB-SubCell"/>
</dbReference>
<dbReference type="NCBIfam" id="TIGR01770">
    <property type="entry name" value="NDH_I_N"/>
    <property type="match status" value="1"/>
</dbReference>
<keyword evidence="4 5" id="KW-0472">Membrane</keyword>
<evidence type="ECO:0000256" key="4">
    <source>
        <dbReference type="ARBA" id="ARBA00023136"/>
    </source>
</evidence>
<dbReference type="RefSeq" id="WP_105247419.1">
    <property type="nucleotide sequence ID" value="NZ_PSZM01000045.1"/>
</dbReference>
<comment type="subcellular location">
    <subcellularLocation>
        <location evidence="5">Cell membrane</location>
        <topology evidence="5">Multi-pass membrane protein</topology>
    </subcellularLocation>
    <subcellularLocation>
        <location evidence="1">Endomembrane system</location>
        <topology evidence="1">Multi-pass membrane protein</topology>
    </subcellularLocation>
    <subcellularLocation>
        <location evidence="6">Membrane</location>
        <topology evidence="6">Multi-pass membrane protein</topology>
    </subcellularLocation>
</comment>
<feature type="transmembrane region" description="Helical" evidence="5">
    <location>
        <begin position="433"/>
        <end position="452"/>
    </location>
</feature>
<gene>
    <name evidence="5" type="primary">nuoN</name>
    <name evidence="8" type="ORF">C4S77_09990</name>
</gene>
<reference evidence="8 9" key="1">
    <citation type="submission" date="2018-02" db="EMBL/GenBank/DDBJ databases">
        <title>Genome sequences of Apibacter spp., gut symbionts of Asian honey bees.</title>
        <authorList>
            <person name="Kwong W.K."/>
            <person name="Steele M.I."/>
            <person name="Moran N.A."/>
        </authorList>
    </citation>
    <scope>NUCLEOTIDE SEQUENCE [LARGE SCALE GENOMIC DNA]</scope>
    <source>
        <strain evidence="9">wkB301</strain>
    </source>
</reference>
<organism evidence="8 9">
    <name type="scientific">Apibacter adventoris</name>
    <dbReference type="NCBI Taxonomy" id="1679466"/>
    <lineage>
        <taxon>Bacteria</taxon>
        <taxon>Pseudomonadati</taxon>
        <taxon>Bacteroidota</taxon>
        <taxon>Flavobacteriia</taxon>
        <taxon>Flavobacteriales</taxon>
        <taxon>Weeksellaceae</taxon>
        <taxon>Apibacter</taxon>
    </lineage>
</organism>
<feature type="transmembrane region" description="Helical" evidence="5">
    <location>
        <begin position="6"/>
        <end position="22"/>
    </location>
</feature>
<keyword evidence="5" id="KW-1278">Translocase</keyword>
<feature type="transmembrane region" description="Helical" evidence="5">
    <location>
        <begin position="29"/>
        <end position="49"/>
    </location>
</feature>
<sequence>MSVIIILFITAILALYSGVLGTGKYSQPISIMGLIIAFMGTFYGDFSFFEQYKFMFNFDHSAQIFTQISIITTLLIFALGRFAFKLIDHHQAEIYSLLLFSLCGGIILFSFQNLVTLFLGIEILSIPLYVLAGSNKIDLRSNEASIKYFLMGAFATGFLLFGIALIYGTTGSFDISTIRQYSINTLHFPTIYITGIILMLVGLLFKISIAPFHFWAPDVYEGSPSLITAFMASVIKICGFVALYKLLEFVFVGQLNDWQYIIFYLAIITLLTANIIGVLQRNAKRMLAYSSISHAGYLLLIYFNSDANSIYILAFYLLAYSLSTIGVFASLIYIERVSHGISDICMFNGLAKKQPILALTTTISLLSMAGIPLTSGFIAKFSLFTQTLKTQPILVIVAILGSAISIAYYLKIIIAMYFNSEYKELTVAKKAPFTYNLVAIIVIVLIIALGVYPEPLFNCLELISLR</sequence>
<evidence type="ECO:0000256" key="3">
    <source>
        <dbReference type="ARBA" id="ARBA00022989"/>
    </source>
</evidence>
<dbReference type="InterPro" id="IPR010096">
    <property type="entry name" value="NADH-Q_OxRdtase_suN/2"/>
</dbReference>
<comment type="subunit">
    <text evidence="5">NDH-1 is composed of 14 different subunits. Subunits NuoA, H, J, K, L, M, N constitute the membrane sector of the complex.</text>
</comment>
<dbReference type="GO" id="GO:0008137">
    <property type="term" value="F:NADH dehydrogenase (ubiquinone) activity"/>
    <property type="evidence" value="ECO:0007669"/>
    <property type="project" value="InterPro"/>
</dbReference>
<dbReference type="Pfam" id="PF00361">
    <property type="entry name" value="Proton_antipo_M"/>
    <property type="match status" value="1"/>
</dbReference>
<feature type="transmembrane region" description="Helical" evidence="5">
    <location>
        <begin position="355"/>
        <end position="373"/>
    </location>
</feature>
<comment type="caution">
    <text evidence="8">The sequence shown here is derived from an EMBL/GenBank/DDBJ whole genome shotgun (WGS) entry which is preliminary data.</text>
</comment>
<dbReference type="GO" id="GO:0050136">
    <property type="term" value="F:NADH dehydrogenase (quinone) (non-electrogenic) activity"/>
    <property type="evidence" value="ECO:0007669"/>
    <property type="project" value="UniProtKB-UniRule"/>
</dbReference>
<evidence type="ECO:0000256" key="2">
    <source>
        <dbReference type="ARBA" id="ARBA00022692"/>
    </source>
</evidence>
<feature type="transmembrane region" description="Helical" evidence="5">
    <location>
        <begin position="226"/>
        <end position="246"/>
    </location>
</feature>
<dbReference type="GO" id="GO:0042773">
    <property type="term" value="P:ATP synthesis coupled electron transport"/>
    <property type="evidence" value="ECO:0007669"/>
    <property type="project" value="InterPro"/>
</dbReference>
<dbReference type="OrthoDB" id="9811718at2"/>
<evidence type="ECO:0000256" key="1">
    <source>
        <dbReference type="ARBA" id="ARBA00004127"/>
    </source>
</evidence>
<comment type="similarity">
    <text evidence="5">Belongs to the complex I subunit 2 family.</text>
</comment>
<dbReference type="GO" id="GO:0012505">
    <property type="term" value="C:endomembrane system"/>
    <property type="evidence" value="ECO:0007669"/>
    <property type="project" value="UniProtKB-SubCell"/>
</dbReference>
<dbReference type="PANTHER" id="PTHR22773">
    <property type="entry name" value="NADH DEHYDROGENASE"/>
    <property type="match status" value="1"/>
</dbReference>
<keyword evidence="5" id="KW-0520">NAD</keyword>
<evidence type="ECO:0000313" key="8">
    <source>
        <dbReference type="EMBL" id="PQL90777.1"/>
    </source>
</evidence>
<dbReference type="EC" id="7.1.1.-" evidence="5"/>
<name>A0A2S8A879_9FLAO</name>
<dbReference type="EMBL" id="PSZM01000045">
    <property type="protein sequence ID" value="PQL90777.1"/>
    <property type="molecule type" value="Genomic_DNA"/>
</dbReference>
<keyword evidence="3 5" id="KW-1133">Transmembrane helix</keyword>
<feature type="transmembrane region" description="Helical" evidence="5">
    <location>
        <begin position="186"/>
        <end position="205"/>
    </location>
</feature>
<evidence type="ECO:0000256" key="5">
    <source>
        <dbReference type="HAMAP-Rule" id="MF_00445"/>
    </source>
</evidence>
<proteinExistence type="inferred from homology"/>
<keyword evidence="9" id="KW-1185">Reference proteome</keyword>
<evidence type="ECO:0000259" key="7">
    <source>
        <dbReference type="Pfam" id="PF00361"/>
    </source>
</evidence>
<feature type="transmembrane region" description="Helical" evidence="5">
    <location>
        <begin position="146"/>
        <end position="166"/>
    </location>
</feature>
<dbReference type="InterPro" id="IPR001750">
    <property type="entry name" value="ND/Mrp_TM"/>
</dbReference>
<feature type="domain" description="NADH:quinone oxidoreductase/Mrp antiporter transmembrane" evidence="7">
    <location>
        <begin position="112"/>
        <end position="404"/>
    </location>
</feature>
<accession>A0A2S8A879</accession>
<keyword evidence="2 5" id="KW-0812">Transmembrane</keyword>
<dbReference type="GO" id="GO:0048038">
    <property type="term" value="F:quinone binding"/>
    <property type="evidence" value="ECO:0007669"/>
    <property type="project" value="UniProtKB-KW"/>
</dbReference>
<dbReference type="Proteomes" id="UP000238042">
    <property type="component" value="Unassembled WGS sequence"/>
</dbReference>
<keyword evidence="5" id="KW-1003">Cell membrane</keyword>
<evidence type="ECO:0000256" key="6">
    <source>
        <dbReference type="RuleBase" id="RU000320"/>
    </source>
</evidence>
<dbReference type="HAMAP" id="MF_00445">
    <property type="entry name" value="NDH1_NuoN_1"/>
    <property type="match status" value="1"/>
</dbReference>
<feature type="transmembrane region" description="Helical" evidence="5">
    <location>
        <begin position="94"/>
        <end position="111"/>
    </location>
</feature>
<protein>
    <recommendedName>
        <fullName evidence="5">NADH-quinone oxidoreductase subunit N</fullName>
        <ecNumber evidence="5">7.1.1.-</ecNumber>
    </recommendedName>
    <alternativeName>
        <fullName evidence="5">NADH dehydrogenase I subunit N</fullName>
    </alternativeName>
    <alternativeName>
        <fullName evidence="5">NDH-1 subunit N</fullName>
    </alternativeName>
</protein>
<keyword evidence="5" id="KW-0813">Transport</keyword>
<dbReference type="AlphaFoldDB" id="A0A2S8A879"/>
<comment type="catalytic activity">
    <reaction evidence="5">
        <text>a quinone + NADH + 5 H(+)(in) = a quinol + NAD(+) + 4 H(+)(out)</text>
        <dbReference type="Rhea" id="RHEA:57888"/>
        <dbReference type="ChEBI" id="CHEBI:15378"/>
        <dbReference type="ChEBI" id="CHEBI:24646"/>
        <dbReference type="ChEBI" id="CHEBI:57540"/>
        <dbReference type="ChEBI" id="CHEBI:57945"/>
        <dbReference type="ChEBI" id="CHEBI:132124"/>
    </reaction>
</comment>
<feature type="transmembrane region" description="Helical" evidence="5">
    <location>
        <begin position="61"/>
        <end position="82"/>
    </location>
</feature>
<keyword evidence="5" id="KW-0874">Quinone</keyword>